<dbReference type="PANTHER" id="PTHR19446">
    <property type="entry name" value="REVERSE TRANSCRIPTASES"/>
    <property type="match status" value="1"/>
</dbReference>
<evidence type="ECO:0000259" key="1">
    <source>
        <dbReference type="Pfam" id="PF00078"/>
    </source>
</evidence>
<evidence type="ECO:0000313" key="4">
    <source>
        <dbReference type="WBParaSite" id="HPBE_0000236901-mRNA-1"/>
    </source>
</evidence>
<keyword evidence="3" id="KW-1185">Reference proteome</keyword>
<accession>A0A3P7TSP6</accession>
<accession>A0A183F877</accession>
<organism evidence="3 4">
    <name type="scientific">Heligmosomoides polygyrus</name>
    <name type="common">Parasitic roundworm</name>
    <dbReference type="NCBI Taxonomy" id="6339"/>
    <lineage>
        <taxon>Eukaryota</taxon>
        <taxon>Metazoa</taxon>
        <taxon>Ecdysozoa</taxon>
        <taxon>Nematoda</taxon>
        <taxon>Chromadorea</taxon>
        <taxon>Rhabditida</taxon>
        <taxon>Rhabditina</taxon>
        <taxon>Rhabditomorpha</taxon>
        <taxon>Strongyloidea</taxon>
        <taxon>Heligmosomidae</taxon>
        <taxon>Heligmosomoides</taxon>
    </lineage>
</organism>
<protein>
    <submittedName>
        <fullName evidence="4">Reverse transcriptase domain-containing protein</fullName>
    </submittedName>
</protein>
<dbReference type="InterPro" id="IPR000477">
    <property type="entry name" value="RT_dom"/>
</dbReference>
<dbReference type="PROSITE" id="PS51257">
    <property type="entry name" value="PROKAR_LIPOPROTEIN"/>
    <property type="match status" value="1"/>
</dbReference>
<dbReference type="OrthoDB" id="5845191at2759"/>
<evidence type="ECO:0000313" key="2">
    <source>
        <dbReference type="EMBL" id="VDO24806.1"/>
    </source>
</evidence>
<sequence>MKVFKRILDGRVREIVKLPYNQCGFVTGCDIIDPVRAVRLLVERHREEQKQLHLAFLGLKKAFDRVPREVIWYAVRQHEVPEQLMEWVRMPYSCPKSRMRADASTSMELPISAGVYLRSALCPLLFVVVMSAITWKQGCA</sequence>
<dbReference type="Proteomes" id="UP000050761">
    <property type="component" value="Unassembled WGS sequence"/>
</dbReference>
<gene>
    <name evidence="2" type="ORF">HPBE_LOCUS2370</name>
</gene>
<feature type="domain" description="Reverse transcriptase" evidence="1">
    <location>
        <begin position="2"/>
        <end position="133"/>
    </location>
</feature>
<proteinExistence type="predicted"/>
<reference evidence="4" key="2">
    <citation type="submission" date="2019-09" db="UniProtKB">
        <authorList>
            <consortium name="WormBaseParasite"/>
        </authorList>
    </citation>
    <scope>IDENTIFICATION</scope>
</reference>
<reference evidence="2 3" key="1">
    <citation type="submission" date="2018-11" db="EMBL/GenBank/DDBJ databases">
        <authorList>
            <consortium name="Pathogen Informatics"/>
        </authorList>
    </citation>
    <scope>NUCLEOTIDE SEQUENCE [LARGE SCALE GENOMIC DNA]</scope>
</reference>
<dbReference type="EMBL" id="UZAH01003491">
    <property type="protein sequence ID" value="VDO24806.1"/>
    <property type="molecule type" value="Genomic_DNA"/>
</dbReference>
<dbReference type="WBParaSite" id="HPBE_0000236901-mRNA-1">
    <property type="protein sequence ID" value="HPBE_0000236901-mRNA-1"/>
    <property type="gene ID" value="HPBE_0000236901"/>
</dbReference>
<dbReference type="AlphaFoldDB" id="A0A183F877"/>
<dbReference type="Pfam" id="PF00078">
    <property type="entry name" value="RVT_1"/>
    <property type="match status" value="1"/>
</dbReference>
<name>A0A183F877_HELPZ</name>
<evidence type="ECO:0000313" key="3">
    <source>
        <dbReference type="Proteomes" id="UP000050761"/>
    </source>
</evidence>